<dbReference type="EMBL" id="CAEZZE010000017">
    <property type="protein sequence ID" value="CAB4744442.1"/>
    <property type="molecule type" value="Genomic_DNA"/>
</dbReference>
<dbReference type="GO" id="GO:0008146">
    <property type="term" value="F:sulfotransferase activity"/>
    <property type="evidence" value="ECO:0007669"/>
    <property type="project" value="TreeGrafter"/>
</dbReference>
<name>A0A6J6TAL9_9ZZZZ</name>
<dbReference type="GO" id="GO:0004792">
    <property type="term" value="F:thiosulfate-cyanide sulfurtransferase activity"/>
    <property type="evidence" value="ECO:0007669"/>
    <property type="project" value="TreeGrafter"/>
</dbReference>
<evidence type="ECO:0000256" key="1">
    <source>
        <dbReference type="ARBA" id="ARBA00004167"/>
    </source>
</evidence>
<sequence length="393" mass="42438">MKTPPLVTPGPALSVDEVRRYSRHLIIPDVAMAGQQRMMNAKVLCVGAGGLGSPALMYLAAAGIGTLGIVEFDTVDESNLQRQIIHGQSDIGKSKALSAKEKIAEINPFVNVILHETRLDNSNVMDIFSQYDIIVDGTDNFATRYLVNDACVLLKKPYVWGSIYRFDGQASVFWAEYGPCYRCLYPEPPPPGMVPSCAEGGVLGVLCATIGSIQTTEAIKVLTGVGEPLIGSLMVYDALDMTFRKIKVRKDPNCPLCSTNPRQTALLPDYEAFCGVLSEAAAEASTGSTITVQELKTKIDAHEDYYLIDVREPSEFDIVRIPTSHLIPKQGFIDGSVLATLPQDKPIILHCKSGVRSAECLAILKSAGFADASHVSGGVVAWAKQIDTSLPVY</sequence>
<dbReference type="AlphaFoldDB" id="A0A6J6TAL9"/>
<dbReference type="InterPro" id="IPR045886">
    <property type="entry name" value="ThiF/MoeB/HesA"/>
</dbReference>
<dbReference type="FunFam" id="3.40.50.720:FF:000033">
    <property type="entry name" value="Adenylyltransferase and sulfurtransferase MOCS3"/>
    <property type="match status" value="1"/>
</dbReference>
<dbReference type="GO" id="GO:0016779">
    <property type="term" value="F:nucleotidyltransferase activity"/>
    <property type="evidence" value="ECO:0007669"/>
    <property type="project" value="UniProtKB-KW"/>
</dbReference>
<dbReference type="CDD" id="cd00158">
    <property type="entry name" value="RHOD"/>
    <property type="match status" value="1"/>
</dbReference>
<dbReference type="InterPro" id="IPR001763">
    <property type="entry name" value="Rhodanese-like_dom"/>
</dbReference>
<keyword evidence="2" id="KW-0808">Transferase</keyword>
<keyword evidence="7" id="KW-1133">Transmembrane helix</keyword>
<dbReference type="Pfam" id="PF00581">
    <property type="entry name" value="Rhodanese"/>
    <property type="match status" value="1"/>
</dbReference>
<dbReference type="GO" id="GO:0016020">
    <property type="term" value="C:membrane"/>
    <property type="evidence" value="ECO:0007669"/>
    <property type="project" value="UniProtKB-SubCell"/>
</dbReference>
<dbReference type="InterPro" id="IPR000594">
    <property type="entry name" value="ThiF_NAD_FAD-bd"/>
</dbReference>
<evidence type="ECO:0000313" key="11">
    <source>
        <dbReference type="EMBL" id="CAB4744442.1"/>
    </source>
</evidence>
<organism evidence="11">
    <name type="scientific">freshwater metagenome</name>
    <dbReference type="NCBI Taxonomy" id="449393"/>
    <lineage>
        <taxon>unclassified sequences</taxon>
        <taxon>metagenomes</taxon>
        <taxon>ecological metagenomes</taxon>
    </lineage>
</organism>
<dbReference type="NCBIfam" id="NF004281">
    <property type="entry name" value="PRK05690.1"/>
    <property type="match status" value="1"/>
</dbReference>
<dbReference type="Gene3D" id="3.40.50.720">
    <property type="entry name" value="NAD(P)-binding Rossmann-like Domain"/>
    <property type="match status" value="1"/>
</dbReference>
<dbReference type="CDD" id="cd00757">
    <property type="entry name" value="ThiF_MoeB_HesA_family"/>
    <property type="match status" value="1"/>
</dbReference>
<comment type="subcellular location">
    <subcellularLocation>
        <location evidence="1">Membrane</location>
        <topology evidence="1">Single-pass membrane protein</topology>
    </subcellularLocation>
</comment>
<keyword evidence="4" id="KW-0548">Nucleotidyltransferase</keyword>
<keyword evidence="3" id="KW-0812">Transmembrane</keyword>
<dbReference type="SMART" id="SM00450">
    <property type="entry name" value="RHOD"/>
    <property type="match status" value="1"/>
</dbReference>
<keyword evidence="5" id="KW-0547">Nucleotide-binding</keyword>
<evidence type="ECO:0000256" key="8">
    <source>
        <dbReference type="ARBA" id="ARBA00023136"/>
    </source>
</evidence>
<reference evidence="11" key="1">
    <citation type="submission" date="2020-05" db="EMBL/GenBank/DDBJ databases">
        <authorList>
            <person name="Chiriac C."/>
            <person name="Salcher M."/>
            <person name="Ghai R."/>
            <person name="Kavagutti S V."/>
        </authorList>
    </citation>
    <scope>NUCLEOTIDE SEQUENCE</scope>
</reference>
<evidence type="ECO:0000256" key="7">
    <source>
        <dbReference type="ARBA" id="ARBA00022989"/>
    </source>
</evidence>
<evidence type="ECO:0000256" key="5">
    <source>
        <dbReference type="ARBA" id="ARBA00022741"/>
    </source>
</evidence>
<evidence type="ECO:0000256" key="6">
    <source>
        <dbReference type="ARBA" id="ARBA00022840"/>
    </source>
</evidence>
<dbReference type="PANTHER" id="PTHR10953">
    <property type="entry name" value="UBIQUITIN-ACTIVATING ENZYME E1"/>
    <property type="match status" value="1"/>
</dbReference>
<evidence type="ECO:0000256" key="3">
    <source>
        <dbReference type="ARBA" id="ARBA00022692"/>
    </source>
</evidence>
<dbReference type="GO" id="GO:0008641">
    <property type="term" value="F:ubiquitin-like modifier activating enzyme activity"/>
    <property type="evidence" value="ECO:0007669"/>
    <property type="project" value="InterPro"/>
</dbReference>
<proteinExistence type="predicted"/>
<accession>A0A6J6TAL9</accession>
<gene>
    <name evidence="11" type="ORF">UFOPK2827_00203</name>
</gene>
<dbReference type="Gene3D" id="3.40.250.10">
    <property type="entry name" value="Rhodanese-like domain"/>
    <property type="match status" value="1"/>
</dbReference>
<dbReference type="GO" id="GO:0005524">
    <property type="term" value="F:ATP binding"/>
    <property type="evidence" value="ECO:0007669"/>
    <property type="project" value="UniProtKB-KW"/>
</dbReference>
<dbReference type="FunFam" id="3.40.250.10:FF:000025">
    <property type="entry name" value="Molybdopterin biosynthesis MoeZ"/>
    <property type="match status" value="1"/>
</dbReference>
<dbReference type="InterPro" id="IPR035985">
    <property type="entry name" value="Ubiquitin-activating_enz"/>
</dbReference>
<dbReference type="PROSITE" id="PS50206">
    <property type="entry name" value="RHODANESE_3"/>
    <property type="match status" value="1"/>
</dbReference>
<keyword evidence="9" id="KW-0511">Multifunctional enzyme</keyword>
<keyword evidence="6" id="KW-0067">ATP-binding</keyword>
<evidence type="ECO:0000256" key="9">
    <source>
        <dbReference type="ARBA" id="ARBA00023268"/>
    </source>
</evidence>
<evidence type="ECO:0000259" key="10">
    <source>
        <dbReference type="PROSITE" id="PS50206"/>
    </source>
</evidence>
<feature type="domain" description="Rhodanese" evidence="10">
    <location>
        <begin position="301"/>
        <end position="391"/>
    </location>
</feature>
<keyword evidence="8" id="KW-0472">Membrane</keyword>
<dbReference type="NCBIfam" id="NF005902">
    <property type="entry name" value="PRK07878.1"/>
    <property type="match status" value="1"/>
</dbReference>
<dbReference type="GO" id="GO:0005829">
    <property type="term" value="C:cytosol"/>
    <property type="evidence" value="ECO:0007669"/>
    <property type="project" value="TreeGrafter"/>
</dbReference>
<evidence type="ECO:0000256" key="4">
    <source>
        <dbReference type="ARBA" id="ARBA00022695"/>
    </source>
</evidence>
<evidence type="ECO:0000256" key="2">
    <source>
        <dbReference type="ARBA" id="ARBA00022679"/>
    </source>
</evidence>
<dbReference type="InterPro" id="IPR036873">
    <property type="entry name" value="Rhodanese-like_dom_sf"/>
</dbReference>
<protein>
    <submittedName>
        <fullName evidence="11">Unannotated protein</fullName>
    </submittedName>
</protein>
<dbReference type="PANTHER" id="PTHR10953:SF102">
    <property type="entry name" value="ADENYLYLTRANSFERASE AND SULFURTRANSFERASE MOCS3"/>
    <property type="match status" value="1"/>
</dbReference>
<dbReference type="SUPFAM" id="SSF69572">
    <property type="entry name" value="Activating enzymes of the ubiquitin-like proteins"/>
    <property type="match status" value="1"/>
</dbReference>
<dbReference type="Pfam" id="PF00899">
    <property type="entry name" value="ThiF"/>
    <property type="match status" value="1"/>
</dbReference>